<keyword evidence="1" id="KW-0694">RNA-binding</keyword>
<dbReference type="SMART" id="SM00358">
    <property type="entry name" value="DSRM"/>
    <property type="match status" value="2"/>
</dbReference>
<accession>A0AAV7JJP5</accession>
<evidence type="ECO:0000313" key="5">
    <source>
        <dbReference type="Proteomes" id="UP001165289"/>
    </source>
</evidence>
<dbReference type="Gene3D" id="3.30.160.20">
    <property type="match status" value="2"/>
</dbReference>
<evidence type="ECO:0000259" key="3">
    <source>
        <dbReference type="PROSITE" id="PS50137"/>
    </source>
</evidence>
<reference evidence="4 5" key="1">
    <citation type="journal article" date="2023" name="BMC Biol.">
        <title>The compact genome of the sponge Oopsacas minuta (Hexactinellida) is lacking key metazoan core genes.</title>
        <authorList>
            <person name="Santini S."/>
            <person name="Schenkelaars Q."/>
            <person name="Jourda C."/>
            <person name="Duchesne M."/>
            <person name="Belahbib H."/>
            <person name="Rocher C."/>
            <person name="Selva M."/>
            <person name="Riesgo A."/>
            <person name="Vervoort M."/>
            <person name="Leys S.P."/>
            <person name="Kodjabachian L."/>
            <person name="Le Bivic A."/>
            <person name="Borchiellini C."/>
            <person name="Claverie J.M."/>
            <person name="Renard E."/>
        </authorList>
    </citation>
    <scope>NUCLEOTIDE SEQUENCE [LARGE SCALE GENOMIC DNA]</scope>
    <source>
        <strain evidence="4">SPO-2</strain>
    </source>
</reference>
<evidence type="ECO:0000256" key="1">
    <source>
        <dbReference type="PROSITE-ProRule" id="PRU00266"/>
    </source>
</evidence>
<dbReference type="InterPro" id="IPR014720">
    <property type="entry name" value="dsRBD_dom"/>
</dbReference>
<feature type="compositionally biased region" description="Low complexity" evidence="2">
    <location>
        <begin position="64"/>
        <end position="74"/>
    </location>
</feature>
<name>A0AAV7JJP5_9METZ</name>
<gene>
    <name evidence="4" type="ORF">LOD99_6980</name>
</gene>
<dbReference type="AlphaFoldDB" id="A0AAV7JJP5"/>
<dbReference type="SUPFAM" id="SSF54768">
    <property type="entry name" value="dsRNA-binding domain-like"/>
    <property type="match status" value="2"/>
</dbReference>
<evidence type="ECO:0000313" key="4">
    <source>
        <dbReference type="EMBL" id="KAI6648907.1"/>
    </source>
</evidence>
<dbReference type="EMBL" id="JAKMXF010000324">
    <property type="protein sequence ID" value="KAI6648907.1"/>
    <property type="molecule type" value="Genomic_DNA"/>
</dbReference>
<organism evidence="4 5">
    <name type="scientific">Oopsacas minuta</name>
    <dbReference type="NCBI Taxonomy" id="111878"/>
    <lineage>
        <taxon>Eukaryota</taxon>
        <taxon>Metazoa</taxon>
        <taxon>Porifera</taxon>
        <taxon>Hexactinellida</taxon>
        <taxon>Hexasterophora</taxon>
        <taxon>Lyssacinosida</taxon>
        <taxon>Leucopsacidae</taxon>
        <taxon>Oopsacas</taxon>
    </lineage>
</organism>
<dbReference type="Proteomes" id="UP001165289">
    <property type="component" value="Unassembled WGS sequence"/>
</dbReference>
<dbReference type="CDD" id="cd00048">
    <property type="entry name" value="DSRM_SF"/>
    <property type="match status" value="2"/>
</dbReference>
<keyword evidence="5" id="KW-1185">Reference proteome</keyword>
<feature type="region of interest" description="Disordered" evidence="2">
    <location>
        <begin position="37"/>
        <end position="77"/>
    </location>
</feature>
<dbReference type="GO" id="GO:0003723">
    <property type="term" value="F:RNA binding"/>
    <property type="evidence" value="ECO:0007669"/>
    <property type="project" value="UniProtKB-UniRule"/>
</dbReference>
<protein>
    <recommendedName>
        <fullName evidence="3">DRBM domain-containing protein</fullName>
    </recommendedName>
</protein>
<evidence type="ECO:0000256" key="2">
    <source>
        <dbReference type="SAM" id="MobiDB-lite"/>
    </source>
</evidence>
<proteinExistence type="predicted"/>
<dbReference type="PROSITE" id="PS50137">
    <property type="entry name" value="DS_RBD"/>
    <property type="match status" value="1"/>
</dbReference>
<comment type="caution">
    <text evidence="4">The sequence shown here is derived from an EMBL/GenBank/DDBJ whole genome shotgun (WGS) entry which is preliminary data.</text>
</comment>
<sequence>MSDHGDLQGLSLQTEVSTIPTTNPFCDSNLIDLYPQTCPTLSPTSPETPPKQIEPSLSPPSPPQQSQFSPQSSPVDNLKQIMISPNIKGRLMEFCGKNKYELPNFKREAPRDGDYTTNLTWSAPSDGTHEPIVFTEEASAKTKKDAECSAASRMLDKIREYSLEHKVMEQGNFKGDLQQLISLHCSQFMMPNYTTSPHGIGIYTCNLVVGNSLGKDFVTTGRGVGKKTAEKEAAGKMLNIIRGILQTSPIQSDNSKDDCERLEARKNGSFPDYSIHYLPAKQEDPDTICLLKSYSLVLKREGFSSIVVASGSGTTDEEAKLVCAKLCLQQIIRLKEIMSTQQPK</sequence>
<feature type="domain" description="DRBM" evidence="3">
    <location>
        <begin position="172"/>
        <end position="243"/>
    </location>
</feature>